<evidence type="ECO:0000256" key="1">
    <source>
        <dbReference type="SAM" id="Phobius"/>
    </source>
</evidence>
<dbReference type="InterPro" id="IPR035919">
    <property type="entry name" value="EAL_sf"/>
</dbReference>
<comment type="caution">
    <text evidence="4">The sequence shown here is derived from an EMBL/GenBank/DDBJ whole genome shotgun (WGS) entry which is preliminary data.</text>
</comment>
<dbReference type="RefSeq" id="WP_377355027.1">
    <property type="nucleotide sequence ID" value="NZ_JBHUEY010000001.1"/>
</dbReference>
<dbReference type="PANTHER" id="PTHR33121:SF70">
    <property type="entry name" value="SIGNALING PROTEIN YKOW"/>
    <property type="match status" value="1"/>
</dbReference>
<dbReference type="Pfam" id="PF00563">
    <property type="entry name" value="EAL"/>
    <property type="match status" value="1"/>
</dbReference>
<keyword evidence="1" id="KW-1133">Transmembrane helix</keyword>
<feature type="transmembrane region" description="Helical" evidence="1">
    <location>
        <begin position="21"/>
        <end position="38"/>
    </location>
</feature>
<dbReference type="Proteomes" id="UP001597237">
    <property type="component" value="Unassembled WGS sequence"/>
</dbReference>
<proteinExistence type="predicted"/>
<dbReference type="CDD" id="cd01948">
    <property type="entry name" value="EAL"/>
    <property type="match status" value="1"/>
</dbReference>
<feature type="domain" description="GGDEF" evidence="3">
    <location>
        <begin position="146"/>
        <end position="273"/>
    </location>
</feature>
<dbReference type="SUPFAM" id="SSF55073">
    <property type="entry name" value="Nucleotide cyclase"/>
    <property type="match status" value="1"/>
</dbReference>
<dbReference type="InterPro" id="IPR050706">
    <property type="entry name" value="Cyclic-di-GMP_PDE-like"/>
</dbReference>
<organism evidence="4 5">
    <name type="scientific">Phenylobacterium terrae</name>
    <dbReference type="NCBI Taxonomy" id="2665495"/>
    <lineage>
        <taxon>Bacteria</taxon>
        <taxon>Pseudomonadati</taxon>
        <taxon>Pseudomonadota</taxon>
        <taxon>Alphaproteobacteria</taxon>
        <taxon>Caulobacterales</taxon>
        <taxon>Caulobacteraceae</taxon>
        <taxon>Phenylobacterium</taxon>
    </lineage>
</organism>
<evidence type="ECO:0000259" key="3">
    <source>
        <dbReference type="PROSITE" id="PS50887"/>
    </source>
</evidence>
<reference evidence="5" key="1">
    <citation type="journal article" date="2019" name="Int. J. Syst. Evol. Microbiol.">
        <title>The Global Catalogue of Microorganisms (GCM) 10K type strain sequencing project: providing services to taxonomists for standard genome sequencing and annotation.</title>
        <authorList>
            <consortium name="The Broad Institute Genomics Platform"/>
            <consortium name="The Broad Institute Genome Sequencing Center for Infectious Disease"/>
            <person name="Wu L."/>
            <person name="Ma J."/>
        </authorList>
    </citation>
    <scope>NUCLEOTIDE SEQUENCE [LARGE SCALE GENOMIC DNA]</scope>
    <source>
        <strain evidence="5">DFY28</strain>
    </source>
</reference>
<protein>
    <submittedName>
        <fullName evidence="4">Bifunctional diguanylate cyclase/phosphodiesterase</fullName>
    </submittedName>
</protein>
<dbReference type="Gene3D" id="3.20.20.450">
    <property type="entry name" value="EAL domain"/>
    <property type="match status" value="1"/>
</dbReference>
<dbReference type="InterPro" id="IPR000160">
    <property type="entry name" value="GGDEF_dom"/>
</dbReference>
<dbReference type="PANTHER" id="PTHR33121">
    <property type="entry name" value="CYCLIC DI-GMP PHOSPHODIESTERASE PDEF"/>
    <property type="match status" value="1"/>
</dbReference>
<keyword evidence="5" id="KW-1185">Reference proteome</keyword>
<evidence type="ECO:0000259" key="2">
    <source>
        <dbReference type="PROSITE" id="PS50883"/>
    </source>
</evidence>
<accession>A0ABW4MVL3</accession>
<evidence type="ECO:0000313" key="4">
    <source>
        <dbReference type="EMBL" id="MFD1781920.1"/>
    </source>
</evidence>
<dbReference type="SMART" id="SM00267">
    <property type="entry name" value="GGDEF"/>
    <property type="match status" value="1"/>
</dbReference>
<dbReference type="EMBL" id="JBHUEY010000001">
    <property type="protein sequence ID" value="MFD1781920.1"/>
    <property type="molecule type" value="Genomic_DNA"/>
</dbReference>
<dbReference type="InterPro" id="IPR029787">
    <property type="entry name" value="Nucleotide_cyclase"/>
</dbReference>
<dbReference type="SMART" id="SM00052">
    <property type="entry name" value="EAL"/>
    <property type="match status" value="1"/>
</dbReference>
<sequence>MSTPGLERGVRLSRPLGYRGQIIALAALAACLPLALLAPAGDGGALAVAALGAGLALVALALRLRPVDAAARLLRELTRAGQGEAAGGPRFGSANEMLADVRQIASTLDALRHRLSNRHPLTELPTREPFLAGLQDHLDQAASPVVLGAIRFGDYDRLAAFDQTAADKALKAFAVRLQEAVGKQRPLAQVDRDCFAIWFKELGPEMAASELQAIAYVLSQEIRPEDLKISPDVGVGAAIFPDDAADAATLLTRAYAALPKPGQPAGALSFFSPRSSSEARERYAMEQDLRAAVSDDQLLLHFQPVVDLAERRCIGAEALLRWRHPERGLVSPGEFVPVLEQSGMMDEVGLWVLNAACREARAWEAAGLPGLKVAVNISAVQFQNPGLNTVILRTLERHGLSPVALELELTETAAMADVERTRRMFGELRELGVSVAIDDFGAGYSSLSSLQNLPFSKLKIDREFVSRVDERREGRAICTALIELALGLEIEVLAEGSETLAEVQTLHALGCNLFQGFYFARPLPGADFVRTVKDPAWLEGLAPAPKRRAPQRNAR</sequence>
<keyword evidence="1" id="KW-0812">Transmembrane</keyword>
<dbReference type="PROSITE" id="PS50887">
    <property type="entry name" value="GGDEF"/>
    <property type="match status" value="1"/>
</dbReference>
<dbReference type="InterPro" id="IPR001633">
    <property type="entry name" value="EAL_dom"/>
</dbReference>
<gene>
    <name evidence="4" type="ORF">ACFSC0_00805</name>
</gene>
<dbReference type="SUPFAM" id="SSF141868">
    <property type="entry name" value="EAL domain-like"/>
    <property type="match status" value="1"/>
</dbReference>
<keyword evidence="1" id="KW-0472">Membrane</keyword>
<dbReference type="PROSITE" id="PS50883">
    <property type="entry name" value="EAL"/>
    <property type="match status" value="1"/>
</dbReference>
<dbReference type="Gene3D" id="3.30.70.270">
    <property type="match status" value="1"/>
</dbReference>
<dbReference type="Pfam" id="PF00990">
    <property type="entry name" value="GGDEF"/>
    <property type="match status" value="1"/>
</dbReference>
<name>A0ABW4MVL3_9CAUL</name>
<feature type="domain" description="EAL" evidence="2">
    <location>
        <begin position="282"/>
        <end position="536"/>
    </location>
</feature>
<feature type="transmembrane region" description="Helical" evidence="1">
    <location>
        <begin position="44"/>
        <end position="62"/>
    </location>
</feature>
<evidence type="ECO:0000313" key="5">
    <source>
        <dbReference type="Proteomes" id="UP001597237"/>
    </source>
</evidence>
<dbReference type="InterPro" id="IPR043128">
    <property type="entry name" value="Rev_trsase/Diguanyl_cyclase"/>
</dbReference>